<name>A6DTC7_9BACT</name>
<evidence type="ECO:0000259" key="2">
    <source>
        <dbReference type="Pfam" id="PF06439"/>
    </source>
</evidence>
<dbReference type="RefSeq" id="WP_007281076.1">
    <property type="nucleotide sequence ID" value="NZ_ABCK01000036.1"/>
</dbReference>
<evidence type="ECO:0000256" key="1">
    <source>
        <dbReference type="SAM" id="SignalP"/>
    </source>
</evidence>
<feature type="domain" description="3-keto-alpha-glucoside-1,2-lyase/3-keto-2-hydroxy-glucal hydratase" evidence="2">
    <location>
        <begin position="39"/>
        <end position="226"/>
    </location>
</feature>
<dbReference type="OrthoDB" id="929868at2"/>
<feature type="signal peptide" evidence="1">
    <location>
        <begin position="1"/>
        <end position="20"/>
    </location>
</feature>
<dbReference type="Pfam" id="PF06439">
    <property type="entry name" value="3keto-disac_hyd"/>
    <property type="match status" value="1"/>
</dbReference>
<keyword evidence="4" id="KW-1185">Reference proteome</keyword>
<protein>
    <recommendedName>
        <fullName evidence="2">3-keto-alpha-glucoside-1,2-lyase/3-keto-2-hydroxy-glucal hydratase domain-containing protein</fullName>
    </recommendedName>
</protein>
<accession>A6DTC7</accession>
<proteinExistence type="predicted"/>
<sequence>MKLILTKLFCFSLFAGGLIAADKNVNEASEPKVQSKESINLIADNSLKAWKVTSSLWSISDNVIIGDTGKEKPQKPEWLYTKQKFGDFLFTSEFKLTGSIAPNSGIYYRVKPFIFDRIKKKGAFEVASGYEYDLSYNKFLGSLGDWYARPSLRIFPDNKITAQLIKKNDWNRATIRAKSNRLEYWLNGVKIMDFIDHDPKASQSGVIGLQIHDGALMKIEFRKMHILPL</sequence>
<dbReference type="Proteomes" id="UP000004947">
    <property type="component" value="Unassembled WGS sequence"/>
</dbReference>
<dbReference type="GO" id="GO:0016787">
    <property type="term" value="F:hydrolase activity"/>
    <property type="evidence" value="ECO:0007669"/>
    <property type="project" value="InterPro"/>
</dbReference>
<reference evidence="3 4" key="1">
    <citation type="journal article" date="2010" name="J. Bacteriol.">
        <title>Genome sequence of Lentisphaera araneosa HTCC2155T, the type species of the order Lentisphaerales in the phylum Lentisphaerae.</title>
        <authorList>
            <person name="Thrash J.C."/>
            <person name="Cho J.C."/>
            <person name="Vergin K.L."/>
            <person name="Morris R.M."/>
            <person name="Giovannoni S.J."/>
        </authorList>
    </citation>
    <scope>NUCLEOTIDE SEQUENCE [LARGE SCALE GENOMIC DNA]</scope>
    <source>
        <strain evidence="3 4">HTCC2155</strain>
    </source>
</reference>
<keyword evidence="1" id="KW-0732">Signal</keyword>
<dbReference type="EMBL" id="ABCK01000036">
    <property type="protein sequence ID" value="EDM25107.1"/>
    <property type="molecule type" value="Genomic_DNA"/>
</dbReference>
<gene>
    <name evidence="3" type="ORF">LNTAR_02824</name>
</gene>
<organism evidence="3 4">
    <name type="scientific">Lentisphaera araneosa HTCC2155</name>
    <dbReference type="NCBI Taxonomy" id="313628"/>
    <lineage>
        <taxon>Bacteria</taxon>
        <taxon>Pseudomonadati</taxon>
        <taxon>Lentisphaerota</taxon>
        <taxon>Lentisphaeria</taxon>
        <taxon>Lentisphaerales</taxon>
        <taxon>Lentisphaeraceae</taxon>
        <taxon>Lentisphaera</taxon>
    </lineage>
</organism>
<dbReference type="Gene3D" id="2.60.120.560">
    <property type="entry name" value="Exo-inulinase, domain 1"/>
    <property type="match status" value="1"/>
</dbReference>
<evidence type="ECO:0000313" key="4">
    <source>
        <dbReference type="Proteomes" id="UP000004947"/>
    </source>
</evidence>
<feature type="chain" id="PRO_5002694774" description="3-keto-alpha-glucoside-1,2-lyase/3-keto-2-hydroxy-glucal hydratase domain-containing protein" evidence="1">
    <location>
        <begin position="21"/>
        <end position="229"/>
    </location>
</feature>
<comment type="caution">
    <text evidence="3">The sequence shown here is derived from an EMBL/GenBank/DDBJ whole genome shotgun (WGS) entry which is preliminary data.</text>
</comment>
<dbReference type="eggNOG" id="COG2133">
    <property type="taxonomic scope" value="Bacteria"/>
</dbReference>
<dbReference type="AlphaFoldDB" id="A6DTC7"/>
<dbReference type="STRING" id="313628.LNTAR_02824"/>
<evidence type="ECO:0000313" key="3">
    <source>
        <dbReference type="EMBL" id="EDM25107.1"/>
    </source>
</evidence>
<dbReference type="InterPro" id="IPR010496">
    <property type="entry name" value="AL/BT2_dom"/>
</dbReference>